<dbReference type="EMBL" id="CADIKF010000058">
    <property type="protein sequence ID" value="CAB3768598.1"/>
    <property type="molecule type" value="Genomic_DNA"/>
</dbReference>
<dbReference type="AlphaFoldDB" id="A0A6J5EPU4"/>
<keyword evidence="2" id="KW-1185">Reference proteome</keyword>
<evidence type="ECO:0000313" key="1">
    <source>
        <dbReference type="EMBL" id="CAB3768598.1"/>
    </source>
</evidence>
<sequence length="228" mass="25166">MEFIVQKLHAALHPDQRLEVAATRKVLHSAQGQWDSGCTLHCLAMAGALLGRLPDTRLVSWQRRGAGAAFWDRVWPFYLSGATMDELAELVFALGWGLRPKVVEGTHRKVVAFCEEQLQRGHLVILSWRPARSTHLHAVLAIGFEGRQSGRTFQPSTLLLLDPAENEPWLASSNARLSYRTETSGKYAMYGTYVTAYSRQSAVVTGALSIQLPRDKRAARKATAAAAA</sequence>
<proteinExistence type="predicted"/>
<accession>A0A6J5EPU4</accession>
<evidence type="ECO:0008006" key="3">
    <source>
        <dbReference type="Google" id="ProtNLM"/>
    </source>
</evidence>
<organism evidence="1 2">
    <name type="scientific">Paraburkholderia solisilvae</name>
    <dbReference type="NCBI Taxonomy" id="624376"/>
    <lineage>
        <taxon>Bacteria</taxon>
        <taxon>Pseudomonadati</taxon>
        <taxon>Pseudomonadota</taxon>
        <taxon>Betaproteobacteria</taxon>
        <taxon>Burkholderiales</taxon>
        <taxon>Burkholderiaceae</taxon>
        <taxon>Paraburkholderia</taxon>
    </lineage>
</organism>
<evidence type="ECO:0000313" key="2">
    <source>
        <dbReference type="Proteomes" id="UP000494329"/>
    </source>
</evidence>
<dbReference type="Proteomes" id="UP000494329">
    <property type="component" value="Unassembled WGS sequence"/>
</dbReference>
<name>A0A6J5EPU4_9BURK</name>
<dbReference type="RefSeq" id="WP_246270565.1">
    <property type="nucleotide sequence ID" value="NZ_CADIKF010000058.1"/>
</dbReference>
<gene>
    <name evidence="1" type="ORF">LMG29739_05341</name>
</gene>
<reference evidence="1 2" key="1">
    <citation type="submission" date="2020-04" db="EMBL/GenBank/DDBJ databases">
        <authorList>
            <person name="De Canck E."/>
        </authorList>
    </citation>
    <scope>NUCLEOTIDE SEQUENCE [LARGE SCALE GENOMIC DNA]</scope>
    <source>
        <strain evidence="1 2">LMG 29739</strain>
    </source>
</reference>
<protein>
    <recommendedName>
        <fullName evidence="3">Peptidase C39-like domain-containing protein</fullName>
    </recommendedName>
</protein>